<keyword evidence="1" id="KW-0677">Repeat</keyword>
<feature type="domain" description="Fibronectin type-III" evidence="2">
    <location>
        <begin position="259"/>
        <end position="354"/>
    </location>
</feature>
<reference evidence="3 4" key="1">
    <citation type="submission" date="2018-11" db="EMBL/GenBank/DDBJ databases">
        <authorList>
            <consortium name="Pathogen Informatics"/>
        </authorList>
    </citation>
    <scope>NUCLEOTIDE SEQUENCE [LARGE SCALE GENOMIC DNA]</scope>
</reference>
<dbReference type="InterPro" id="IPR003961">
    <property type="entry name" value="FN3_dom"/>
</dbReference>
<protein>
    <recommendedName>
        <fullName evidence="2">Fibronectin type-III domain-containing protein</fullName>
    </recommendedName>
</protein>
<organism evidence="3 4">
    <name type="scientific">Soboliphyme baturini</name>
    <dbReference type="NCBI Taxonomy" id="241478"/>
    <lineage>
        <taxon>Eukaryota</taxon>
        <taxon>Metazoa</taxon>
        <taxon>Ecdysozoa</taxon>
        <taxon>Nematoda</taxon>
        <taxon>Enoplea</taxon>
        <taxon>Dorylaimia</taxon>
        <taxon>Dioctophymatida</taxon>
        <taxon>Dioctophymatoidea</taxon>
        <taxon>Soboliphymatidae</taxon>
        <taxon>Soboliphyme</taxon>
    </lineage>
</organism>
<dbReference type="Pfam" id="PF00041">
    <property type="entry name" value="fn3"/>
    <property type="match status" value="4"/>
</dbReference>
<dbReference type="FunFam" id="2.60.40.10:FF:000028">
    <property type="entry name" value="Neuronal cell adhesion molecule"/>
    <property type="match status" value="1"/>
</dbReference>
<dbReference type="PANTHER" id="PTHR46708:SF11">
    <property type="entry name" value="RECEPTOR-TYPE TYROSINE-PROTEIN PHOSPHATASE ETA-LIKE"/>
    <property type="match status" value="1"/>
</dbReference>
<dbReference type="InterPro" id="IPR036116">
    <property type="entry name" value="FN3_sf"/>
</dbReference>
<gene>
    <name evidence="3" type="ORF">SBAD_LOCUS11472</name>
</gene>
<dbReference type="AlphaFoldDB" id="A0A3P8E858"/>
<dbReference type="InterPro" id="IPR050991">
    <property type="entry name" value="ECM_Regulatory_Proteins"/>
</dbReference>
<dbReference type="SMART" id="SM00060">
    <property type="entry name" value="FN3"/>
    <property type="match status" value="4"/>
</dbReference>
<evidence type="ECO:0000313" key="4">
    <source>
        <dbReference type="Proteomes" id="UP000270296"/>
    </source>
</evidence>
<dbReference type="InterPro" id="IPR013783">
    <property type="entry name" value="Ig-like_fold"/>
</dbReference>
<dbReference type="Proteomes" id="UP000270296">
    <property type="component" value="Unassembled WGS sequence"/>
</dbReference>
<accession>A0A3P8E858</accession>
<dbReference type="CDD" id="cd00063">
    <property type="entry name" value="FN3"/>
    <property type="match status" value="4"/>
</dbReference>
<feature type="domain" description="Fibronectin type-III" evidence="2">
    <location>
        <begin position="431"/>
        <end position="530"/>
    </location>
</feature>
<proteinExistence type="predicted"/>
<dbReference type="PROSITE" id="PS50853">
    <property type="entry name" value="FN3"/>
    <property type="match status" value="4"/>
</dbReference>
<dbReference type="PANTHER" id="PTHR46708">
    <property type="entry name" value="TENASCIN"/>
    <property type="match status" value="1"/>
</dbReference>
<dbReference type="Gene3D" id="2.60.40.10">
    <property type="entry name" value="Immunoglobulins"/>
    <property type="match status" value="4"/>
</dbReference>
<evidence type="ECO:0000313" key="3">
    <source>
        <dbReference type="EMBL" id="VDP40355.1"/>
    </source>
</evidence>
<dbReference type="OrthoDB" id="5969272at2759"/>
<dbReference type="EMBL" id="UZAM01015717">
    <property type="protein sequence ID" value="VDP40355.1"/>
    <property type="molecule type" value="Genomic_DNA"/>
</dbReference>
<name>A0A3P8E858_9BILA</name>
<dbReference type="PRINTS" id="PR00014">
    <property type="entry name" value="FNTYPEIII"/>
</dbReference>
<sequence length="559" mass="62459">MQKLLPYSLYEVTIAPRNSLSVPSSFEINTPKVVKEIRTGEKVPDGPPVHVSAHEISETSASVSWESPQCDVRNGEITQYEYKFVGSDPWVEHDLRQATTARTRTLLHDLAPGSRYQFQVRAFTSLGHGPWSPPLEIRTSGSETGMPREVHPVSIGARQITFSWLPPYPVKSPIGHYRLKYSKANENMREVSVDIDDLSCANMKSSLISAESLCYTLKNLDPQSTYRLEVAAVSPDGRTGRWAPTVYASTKESRAEGSPLGFLKLLQADEDSLRVHWAVPEDVQEEVSHYSVEIAPETFGGMVAPLERKNISHDQTTHHFKKLEPDTNYNVTVRGASSGRWIWSMSKVFRTKGKGESILYWLPAPSNLELIERSDKMLHVAWDPSEILLSSLADDVTNYRVGPYSKMSSVTDSGYGEMLWNVFSTLPYPGAPDILRLKHRTPTTLNITWTPVWETSILGYQIHSYPLWPAHVPTHPIPVITDVEPGKIEATITGLQPATIYNVTLVPKDRTQGIYGLFATLPLGSFVPRDLKVCDESAHAISLSFAPIDYASASHYQVW</sequence>
<evidence type="ECO:0000259" key="2">
    <source>
        <dbReference type="PROSITE" id="PS50853"/>
    </source>
</evidence>
<dbReference type="SUPFAM" id="SSF49265">
    <property type="entry name" value="Fibronectin type III"/>
    <property type="match status" value="3"/>
</dbReference>
<evidence type="ECO:0000256" key="1">
    <source>
        <dbReference type="ARBA" id="ARBA00022737"/>
    </source>
</evidence>
<feature type="domain" description="Fibronectin type-III" evidence="2">
    <location>
        <begin position="47"/>
        <end position="142"/>
    </location>
</feature>
<feature type="domain" description="Fibronectin type-III" evidence="2">
    <location>
        <begin position="146"/>
        <end position="253"/>
    </location>
</feature>
<keyword evidence="4" id="KW-1185">Reference proteome</keyword>